<proteinExistence type="predicted"/>
<evidence type="ECO:0000313" key="1">
    <source>
        <dbReference type="EMBL" id="JAH86573.1"/>
    </source>
</evidence>
<accession>A0A0E9WAQ7</accession>
<dbReference type="AlphaFoldDB" id="A0A0E9WAQ7"/>
<dbReference type="EMBL" id="GBXM01022004">
    <property type="protein sequence ID" value="JAH86573.1"/>
    <property type="molecule type" value="Transcribed_RNA"/>
</dbReference>
<reference evidence="1" key="2">
    <citation type="journal article" date="2015" name="Fish Shellfish Immunol.">
        <title>Early steps in the European eel (Anguilla anguilla)-Vibrio vulnificus interaction in the gills: Role of the RtxA13 toxin.</title>
        <authorList>
            <person name="Callol A."/>
            <person name="Pajuelo D."/>
            <person name="Ebbesson L."/>
            <person name="Teles M."/>
            <person name="MacKenzie S."/>
            <person name="Amaro C."/>
        </authorList>
    </citation>
    <scope>NUCLEOTIDE SEQUENCE</scope>
</reference>
<reference evidence="1" key="1">
    <citation type="submission" date="2014-11" db="EMBL/GenBank/DDBJ databases">
        <authorList>
            <person name="Amaro Gonzalez C."/>
        </authorList>
    </citation>
    <scope>NUCLEOTIDE SEQUENCE</scope>
</reference>
<protein>
    <submittedName>
        <fullName evidence="1">Uncharacterized protein</fullName>
    </submittedName>
</protein>
<name>A0A0E9WAQ7_ANGAN</name>
<sequence length="54" mass="6142">MFRCKRSPNLLAQCSKNTASSPPQFQLRCVRKYQLTLGRDTSTYLQVGLVSYVS</sequence>
<organism evidence="1">
    <name type="scientific">Anguilla anguilla</name>
    <name type="common">European freshwater eel</name>
    <name type="synonym">Muraena anguilla</name>
    <dbReference type="NCBI Taxonomy" id="7936"/>
    <lineage>
        <taxon>Eukaryota</taxon>
        <taxon>Metazoa</taxon>
        <taxon>Chordata</taxon>
        <taxon>Craniata</taxon>
        <taxon>Vertebrata</taxon>
        <taxon>Euteleostomi</taxon>
        <taxon>Actinopterygii</taxon>
        <taxon>Neopterygii</taxon>
        <taxon>Teleostei</taxon>
        <taxon>Anguilliformes</taxon>
        <taxon>Anguillidae</taxon>
        <taxon>Anguilla</taxon>
    </lineage>
</organism>